<dbReference type="Gene3D" id="1.20.58.80">
    <property type="entry name" value="Phosphotransferase system, lactose/cellobiose-type IIA subunit"/>
    <property type="match status" value="1"/>
</dbReference>
<evidence type="ECO:0000256" key="1">
    <source>
        <dbReference type="SAM" id="MobiDB-lite"/>
    </source>
</evidence>
<evidence type="ECO:0000313" key="4">
    <source>
        <dbReference type="Proteomes" id="UP000324800"/>
    </source>
</evidence>
<dbReference type="Proteomes" id="UP000324800">
    <property type="component" value="Unassembled WGS sequence"/>
</dbReference>
<sequence>MEQLADARALAEQAVAEDLKGSLKAASILYLRASNLLEAALPGFTTTERQQQLNAAIEKYRNRAQILSSKKVDEGDNQDHEIHASEIGRRIKTTARK</sequence>
<feature type="compositionally biased region" description="Basic and acidic residues" evidence="1">
    <location>
        <begin position="71"/>
        <end position="89"/>
    </location>
</feature>
<dbReference type="Pfam" id="PF04212">
    <property type="entry name" value="MIT"/>
    <property type="match status" value="1"/>
</dbReference>
<dbReference type="InterPro" id="IPR036181">
    <property type="entry name" value="MIT_dom_sf"/>
</dbReference>
<evidence type="ECO:0000259" key="2">
    <source>
        <dbReference type="Pfam" id="PF04212"/>
    </source>
</evidence>
<dbReference type="InterPro" id="IPR007330">
    <property type="entry name" value="MIT_dom"/>
</dbReference>
<feature type="region of interest" description="Disordered" evidence="1">
    <location>
        <begin position="71"/>
        <end position="97"/>
    </location>
</feature>
<gene>
    <name evidence="3" type="ORF">EZS28_017222</name>
</gene>
<comment type="caution">
    <text evidence="3">The sequence shown here is derived from an EMBL/GenBank/DDBJ whole genome shotgun (WGS) entry which is preliminary data.</text>
</comment>
<dbReference type="AlphaFoldDB" id="A0A5J4VXG3"/>
<name>A0A5J4VXG3_9EUKA</name>
<organism evidence="3 4">
    <name type="scientific">Streblomastix strix</name>
    <dbReference type="NCBI Taxonomy" id="222440"/>
    <lineage>
        <taxon>Eukaryota</taxon>
        <taxon>Metamonada</taxon>
        <taxon>Preaxostyla</taxon>
        <taxon>Oxymonadida</taxon>
        <taxon>Streblomastigidae</taxon>
        <taxon>Streblomastix</taxon>
    </lineage>
</organism>
<reference evidence="3 4" key="1">
    <citation type="submission" date="2019-03" db="EMBL/GenBank/DDBJ databases">
        <title>Single cell metagenomics reveals metabolic interactions within the superorganism composed of flagellate Streblomastix strix and complex community of Bacteroidetes bacteria on its surface.</title>
        <authorList>
            <person name="Treitli S.C."/>
            <person name="Kolisko M."/>
            <person name="Husnik F."/>
            <person name="Keeling P."/>
            <person name="Hampl V."/>
        </authorList>
    </citation>
    <scope>NUCLEOTIDE SEQUENCE [LARGE SCALE GENOMIC DNA]</scope>
    <source>
        <strain evidence="3">ST1C</strain>
    </source>
</reference>
<protein>
    <recommendedName>
        <fullName evidence="2">MIT domain-containing protein</fullName>
    </recommendedName>
</protein>
<accession>A0A5J4VXG3</accession>
<proteinExistence type="predicted"/>
<dbReference type="SUPFAM" id="SSF116846">
    <property type="entry name" value="MIT domain"/>
    <property type="match status" value="1"/>
</dbReference>
<feature type="non-terminal residue" evidence="3">
    <location>
        <position position="97"/>
    </location>
</feature>
<feature type="domain" description="MIT" evidence="2">
    <location>
        <begin position="4"/>
        <end position="68"/>
    </location>
</feature>
<evidence type="ECO:0000313" key="3">
    <source>
        <dbReference type="EMBL" id="KAA6387248.1"/>
    </source>
</evidence>
<dbReference type="EMBL" id="SNRW01004452">
    <property type="protein sequence ID" value="KAA6387248.1"/>
    <property type="molecule type" value="Genomic_DNA"/>
</dbReference>